<keyword evidence="7" id="KW-1185">Reference proteome</keyword>
<comment type="subcellular location">
    <subcellularLocation>
        <location evidence="1">Membrane</location>
        <topology evidence="1">Single-pass type II membrane protein</topology>
    </subcellularLocation>
</comment>
<evidence type="ECO:0000256" key="3">
    <source>
        <dbReference type="ARBA" id="ARBA00022679"/>
    </source>
</evidence>
<evidence type="ECO:0000256" key="1">
    <source>
        <dbReference type="ARBA" id="ARBA00004606"/>
    </source>
</evidence>
<evidence type="ECO:0000256" key="4">
    <source>
        <dbReference type="ARBA" id="ARBA00023136"/>
    </source>
</evidence>
<evidence type="ECO:0000313" key="6">
    <source>
        <dbReference type="EMBL" id="KAK9819185.1"/>
    </source>
</evidence>
<dbReference type="Proteomes" id="UP001445335">
    <property type="component" value="Unassembled WGS sequence"/>
</dbReference>
<organism evidence="6 7">
    <name type="scientific">Elliptochloris bilobata</name>
    <dbReference type="NCBI Taxonomy" id="381761"/>
    <lineage>
        <taxon>Eukaryota</taxon>
        <taxon>Viridiplantae</taxon>
        <taxon>Chlorophyta</taxon>
        <taxon>core chlorophytes</taxon>
        <taxon>Trebouxiophyceae</taxon>
        <taxon>Trebouxiophyceae incertae sedis</taxon>
        <taxon>Elliptochloris clade</taxon>
        <taxon>Elliptochloris</taxon>
    </lineage>
</organism>
<protein>
    <submittedName>
        <fullName evidence="6">Uncharacterized protein</fullName>
    </submittedName>
</protein>
<dbReference type="GO" id="GO:0016020">
    <property type="term" value="C:membrane"/>
    <property type="evidence" value="ECO:0007669"/>
    <property type="project" value="UniProtKB-SubCell"/>
</dbReference>
<keyword evidence="3" id="KW-0808">Transferase</keyword>
<keyword evidence="5" id="KW-0325">Glycoprotein</keyword>
<evidence type="ECO:0000313" key="7">
    <source>
        <dbReference type="Proteomes" id="UP001445335"/>
    </source>
</evidence>
<name>A0AAW1QCD1_9CHLO</name>
<dbReference type="PANTHER" id="PTHR31042:SF8">
    <property type="entry name" value="CORE-2_I-BRANCHING BETA-1,6-N-ACETYLGLUCOSAMINYLTRANSFERASE FAMILY PROTEIN"/>
    <property type="match status" value="1"/>
</dbReference>
<reference evidence="6 7" key="1">
    <citation type="journal article" date="2024" name="Nat. Commun.">
        <title>Phylogenomics reveals the evolutionary origins of lichenization in chlorophyte algae.</title>
        <authorList>
            <person name="Puginier C."/>
            <person name="Libourel C."/>
            <person name="Otte J."/>
            <person name="Skaloud P."/>
            <person name="Haon M."/>
            <person name="Grisel S."/>
            <person name="Petersen M."/>
            <person name="Berrin J.G."/>
            <person name="Delaux P.M."/>
            <person name="Dal Grande F."/>
            <person name="Keller J."/>
        </authorList>
    </citation>
    <scope>NUCLEOTIDE SEQUENCE [LARGE SCALE GENOMIC DNA]</scope>
    <source>
        <strain evidence="6 7">SAG 245.80</strain>
    </source>
</reference>
<dbReference type="PANTHER" id="PTHR31042">
    <property type="entry name" value="CORE-2/I-BRANCHING BETA-1,6-N-ACETYLGLUCOSAMINYLTRANSFERASE FAMILY PROTEIN-RELATED"/>
    <property type="match status" value="1"/>
</dbReference>
<dbReference type="Pfam" id="PF02485">
    <property type="entry name" value="Branch"/>
    <property type="match status" value="1"/>
</dbReference>
<dbReference type="InterPro" id="IPR044174">
    <property type="entry name" value="BC10-like"/>
</dbReference>
<evidence type="ECO:0000256" key="5">
    <source>
        <dbReference type="ARBA" id="ARBA00023180"/>
    </source>
</evidence>
<dbReference type="GO" id="GO:0016757">
    <property type="term" value="F:glycosyltransferase activity"/>
    <property type="evidence" value="ECO:0007669"/>
    <property type="project" value="UniProtKB-KW"/>
</dbReference>
<evidence type="ECO:0000256" key="2">
    <source>
        <dbReference type="ARBA" id="ARBA00022676"/>
    </source>
</evidence>
<comment type="caution">
    <text evidence="6">The sequence shown here is derived from an EMBL/GenBank/DDBJ whole genome shotgun (WGS) entry which is preliminary data.</text>
</comment>
<proteinExistence type="predicted"/>
<dbReference type="InterPro" id="IPR003406">
    <property type="entry name" value="Glyco_trans_14"/>
</dbReference>
<accession>A0AAW1QCD1</accession>
<keyword evidence="2" id="KW-0328">Glycosyltransferase</keyword>
<keyword evidence="4" id="KW-0472">Membrane</keyword>
<sequence>MSSYWHQAQALGRGTAAADPTHERAAYGSAQPRPYLAASQAAARSDGEMEAEERAVVWEVAQPGGADAAIEPPSGDACAAQLRIPKVALMFLTRGVLHHEAAWALWFAHARGLLPAALLRARGCEPRLLASLASTCGAAASPRLLKQQHLFSVYVHVGANDARFAGFPEDSLFHGTDIKERVHVSWGTFALVDATRALLRAALQDPANQRFVLLSESGVPLYPPAATHQQLLAERRSRINACANPGEERNLHRWLGKMESDKLKREHWRKSSQWMVLTREHAVLAVNDTEIAERFRLYCLPTFREGWWRDCYSDEHYFATLLAAEGRDAETDCRGYAVHVDWSRMGEHPRAFEPREISSARLRLLRAPTEGCRYPATISTADAQFVPADALGLVGSQVCTAPAPPPYASSALRPQCPLFARKFAPHTAPAVLAAFADCANGLRIANDGC</sequence>
<dbReference type="AlphaFoldDB" id="A0AAW1QCD1"/>
<dbReference type="EMBL" id="JALJOU010000126">
    <property type="protein sequence ID" value="KAK9819185.1"/>
    <property type="molecule type" value="Genomic_DNA"/>
</dbReference>
<gene>
    <name evidence="6" type="ORF">WJX81_008421</name>
</gene>